<evidence type="ECO:0000313" key="3">
    <source>
        <dbReference type="Proteomes" id="UP001521222"/>
    </source>
</evidence>
<keyword evidence="1" id="KW-0732">Signal</keyword>
<reference evidence="2 3" key="1">
    <citation type="submission" date="2024-02" db="EMBL/GenBank/DDBJ databases">
        <title>De novo assembly and annotation of 12 fungi associated with fruit tree decline syndrome in Ontario, Canada.</title>
        <authorList>
            <person name="Sulman M."/>
            <person name="Ellouze W."/>
            <person name="Ilyukhin E."/>
        </authorList>
    </citation>
    <scope>NUCLEOTIDE SEQUENCE [LARGE SCALE GENOMIC DNA]</scope>
    <source>
        <strain evidence="2 3">M97-236</strain>
    </source>
</reference>
<feature type="chain" id="PRO_5045359505" evidence="1">
    <location>
        <begin position="21"/>
        <end position="137"/>
    </location>
</feature>
<organism evidence="2 3">
    <name type="scientific">Nothophoma quercina</name>
    <dbReference type="NCBI Taxonomy" id="749835"/>
    <lineage>
        <taxon>Eukaryota</taxon>
        <taxon>Fungi</taxon>
        <taxon>Dikarya</taxon>
        <taxon>Ascomycota</taxon>
        <taxon>Pezizomycotina</taxon>
        <taxon>Dothideomycetes</taxon>
        <taxon>Pleosporomycetidae</taxon>
        <taxon>Pleosporales</taxon>
        <taxon>Pleosporineae</taxon>
        <taxon>Didymellaceae</taxon>
        <taxon>Nothophoma</taxon>
    </lineage>
</organism>
<accession>A0ABR3R6E7</accession>
<evidence type="ECO:0000256" key="1">
    <source>
        <dbReference type="SAM" id="SignalP"/>
    </source>
</evidence>
<sequence>MISLHLTTFAIALLTTSSVAFPTTSSSSLKARDTAEQWEIPNLELHMMTKLTGLPGQNPWPGELKFPTTINFDVSMPGYPIAHCHDEFANGTLPDDLGACASDGSRVRFRMKEYTALGKRRPEMSFVLQVFRVDKAA</sequence>
<feature type="signal peptide" evidence="1">
    <location>
        <begin position="1"/>
        <end position="20"/>
    </location>
</feature>
<evidence type="ECO:0000313" key="2">
    <source>
        <dbReference type="EMBL" id="KAL1600009.1"/>
    </source>
</evidence>
<keyword evidence="3" id="KW-1185">Reference proteome</keyword>
<dbReference type="EMBL" id="JAKIXB020000019">
    <property type="protein sequence ID" value="KAL1600009.1"/>
    <property type="molecule type" value="Genomic_DNA"/>
</dbReference>
<dbReference type="Proteomes" id="UP001521222">
    <property type="component" value="Unassembled WGS sequence"/>
</dbReference>
<comment type="caution">
    <text evidence="2">The sequence shown here is derived from an EMBL/GenBank/DDBJ whole genome shotgun (WGS) entry which is preliminary data.</text>
</comment>
<gene>
    <name evidence="2" type="ORF">SLS59_006083</name>
</gene>
<name>A0ABR3R6E7_9PLEO</name>
<proteinExistence type="predicted"/>
<protein>
    <submittedName>
        <fullName evidence="2">Uncharacterized protein</fullName>
    </submittedName>
</protein>